<dbReference type="OrthoDB" id="5327923at2759"/>
<sequence>MKALPASGLFSVQDIPKLEEFIPEGLFPDVLLVHDPQQLTNHKQTSDDPVKYRRIYPVLPRDSDEDKPSAKKEELVAHLYLHPANQFGSGHHSFVYRAPLTLPPPLSARSRTGQCTVAAKLAYRRCTAHRLLRHEADVYNAFPKDTQEEYCGFNVVPPCHRYPVPVGAIVPKFFGFYVAEGESSRPHSEHAICSEDGPCRVDWMSPILLMEECGQPVEPEKFTADQRTECFSLLLRLHNLLIRQGSFYVRNVMIQPGPLTLSPERRSFAHPSFRLIDFGRGECFDRTPKGPNDEEWVKLRNNFQVRVFDELRCAREQLLIEQVVGF</sequence>
<keyword evidence="2" id="KW-1185">Reference proteome</keyword>
<evidence type="ECO:0008006" key="3">
    <source>
        <dbReference type="Google" id="ProtNLM"/>
    </source>
</evidence>
<dbReference type="Proteomes" id="UP000313359">
    <property type="component" value="Unassembled WGS sequence"/>
</dbReference>
<evidence type="ECO:0000313" key="1">
    <source>
        <dbReference type="EMBL" id="RPD60675.1"/>
    </source>
</evidence>
<dbReference type="STRING" id="1328759.A0A5C2SA04"/>
<proteinExistence type="predicted"/>
<accession>A0A5C2SA04</accession>
<organism evidence="1 2">
    <name type="scientific">Lentinus tigrinus ALCF2SS1-6</name>
    <dbReference type="NCBI Taxonomy" id="1328759"/>
    <lineage>
        <taxon>Eukaryota</taxon>
        <taxon>Fungi</taxon>
        <taxon>Dikarya</taxon>
        <taxon>Basidiomycota</taxon>
        <taxon>Agaricomycotina</taxon>
        <taxon>Agaricomycetes</taxon>
        <taxon>Polyporales</taxon>
        <taxon>Polyporaceae</taxon>
        <taxon>Lentinus</taxon>
    </lineage>
</organism>
<dbReference type="EMBL" id="ML122265">
    <property type="protein sequence ID" value="RPD60675.1"/>
    <property type="molecule type" value="Genomic_DNA"/>
</dbReference>
<protein>
    <recommendedName>
        <fullName evidence="3">Protein kinase domain-containing protein</fullName>
    </recommendedName>
</protein>
<reference evidence="1" key="1">
    <citation type="journal article" date="2018" name="Genome Biol. Evol.">
        <title>Genomics and development of Lentinus tigrinus, a white-rot wood-decaying mushroom with dimorphic fruiting bodies.</title>
        <authorList>
            <person name="Wu B."/>
            <person name="Xu Z."/>
            <person name="Knudson A."/>
            <person name="Carlson A."/>
            <person name="Chen N."/>
            <person name="Kovaka S."/>
            <person name="LaButti K."/>
            <person name="Lipzen A."/>
            <person name="Pennachio C."/>
            <person name="Riley R."/>
            <person name="Schakwitz W."/>
            <person name="Umezawa K."/>
            <person name="Ohm R.A."/>
            <person name="Grigoriev I.V."/>
            <person name="Nagy L.G."/>
            <person name="Gibbons J."/>
            <person name="Hibbett D."/>
        </authorList>
    </citation>
    <scope>NUCLEOTIDE SEQUENCE [LARGE SCALE GENOMIC DNA]</scope>
    <source>
        <strain evidence="1">ALCF2SS1-6</strain>
    </source>
</reference>
<evidence type="ECO:0000313" key="2">
    <source>
        <dbReference type="Proteomes" id="UP000313359"/>
    </source>
</evidence>
<dbReference type="AlphaFoldDB" id="A0A5C2SA04"/>
<gene>
    <name evidence="1" type="ORF">L227DRAFT_547709</name>
</gene>
<name>A0A5C2SA04_9APHY</name>